<dbReference type="InterPro" id="IPR011042">
    <property type="entry name" value="6-blade_b-propeller_TolB-like"/>
</dbReference>
<feature type="domain" description="Pyrroloquinoline quinone-dependent pyranose dehydrogenase beta-propeller" evidence="3">
    <location>
        <begin position="268"/>
        <end position="657"/>
    </location>
</feature>
<dbReference type="Proteomes" id="UP000292402">
    <property type="component" value="Unassembled WGS sequence"/>
</dbReference>
<reference evidence="5" key="1">
    <citation type="journal article" date="2019" name="bioRxiv">
        <title>Genomics, evolutionary history and diagnostics of the Alternaria alternata species group including apple and Asian pear pathotypes.</title>
        <authorList>
            <person name="Armitage A.D."/>
            <person name="Cockerton H.M."/>
            <person name="Sreenivasaprasad S."/>
            <person name="Woodhall J.W."/>
            <person name="Lane C.R."/>
            <person name="Harrison R.J."/>
            <person name="Clarkson J.P."/>
        </authorList>
    </citation>
    <scope>NUCLEOTIDE SEQUENCE [LARGE SCALE GENOMIC DNA]</scope>
    <source>
        <strain evidence="5">FERA 1082</strain>
    </source>
</reference>
<dbReference type="InterPro" id="IPR015920">
    <property type="entry name" value="Cellobiose_DH-like_cyt"/>
</dbReference>
<dbReference type="EMBL" id="PDXA01000016">
    <property type="protein sequence ID" value="RYN51192.1"/>
    <property type="molecule type" value="Genomic_DNA"/>
</dbReference>
<gene>
    <name evidence="4" type="ORF">AA0114_g5570</name>
</gene>
<dbReference type="Pfam" id="PF16010">
    <property type="entry name" value="CDH-cyt"/>
    <property type="match status" value="1"/>
</dbReference>
<dbReference type="CDD" id="cd09630">
    <property type="entry name" value="CDH_like_cytochrome"/>
    <property type="match status" value="1"/>
</dbReference>
<comment type="caution">
    <text evidence="4">The sequence shown here is derived from an EMBL/GenBank/DDBJ whole genome shotgun (WGS) entry which is preliminary data.</text>
</comment>
<dbReference type="PANTHER" id="PTHR47797">
    <property type="entry name" value="DEHYDROGENASE, PUTATIVE (AFU_ORTHOLOGUE AFUA_8G05805)-RELATED"/>
    <property type="match status" value="1"/>
</dbReference>
<organism evidence="4 5">
    <name type="scientific">Alternaria tenuissima</name>
    <dbReference type="NCBI Taxonomy" id="119927"/>
    <lineage>
        <taxon>Eukaryota</taxon>
        <taxon>Fungi</taxon>
        <taxon>Dikarya</taxon>
        <taxon>Ascomycota</taxon>
        <taxon>Pezizomycotina</taxon>
        <taxon>Dothideomycetes</taxon>
        <taxon>Pleosporomycetidae</taxon>
        <taxon>Pleosporales</taxon>
        <taxon>Pleosporineae</taxon>
        <taxon>Pleosporaceae</taxon>
        <taxon>Alternaria</taxon>
        <taxon>Alternaria sect. Alternaria</taxon>
        <taxon>Alternaria alternata complex</taxon>
    </lineage>
</organism>
<dbReference type="InterPro" id="IPR054539">
    <property type="entry name" value="Beta-prop_PDH"/>
</dbReference>
<feature type="region of interest" description="Disordered" evidence="1">
    <location>
        <begin position="223"/>
        <end position="253"/>
    </location>
</feature>
<evidence type="ECO:0000313" key="4">
    <source>
        <dbReference type="EMBL" id="RYN51192.1"/>
    </source>
</evidence>
<dbReference type="Gene3D" id="2.60.40.1210">
    <property type="entry name" value="Cellobiose dehydrogenase, cytochrome domain"/>
    <property type="match status" value="1"/>
</dbReference>
<dbReference type="SUPFAM" id="SSF50952">
    <property type="entry name" value="Soluble quinoprotein glucose dehydrogenase"/>
    <property type="match status" value="1"/>
</dbReference>
<sequence length="658" mass="71070">MRIAKLAFGFATVANRAAHSQVTKRYCDPETSICYSGWTGTNGITFGLALPESKTAPFDTVLQIVSPIKNGWVGFSWGGTMPYVPLTVGWMNSASNTSIYSSRMAFGLSLPQPYADAEYSYIKGTGYNTTHWTLTVRCKGCSQWHDVDGNLVSIDANASAQKFAYGLSSKLPAKPANNKATFNVHSSFGNYRIDLTQGQNADFDELVAANLVENVPPVSSSVSIPSSTISLRPTTMSTSTTSSGLSEPTSTGVPLSCPDVGKLAFPISTAKGWKATKVAGDLTQPRGLIFDTLGNLLVVQNGLGITAHRVTPNGCLTSSKTLIPQRNLNHGIALSHDGKTLYASSATSVFSWTYDANTMSVSGNSTTILTGMDSRGHVTRTLSIPPQHLNLLIVSHGSNDNFDYGSADMKTGRSCVKVFDTTTVPENGYDYSTGGYQMGYGLRNEVGLAFDAEGMLWGVENSSDELHRTIDGVSVDIHTDNPADEINYLGDPSKENTNWYGYPTCYTVFNPESITDKKFAMGDQFVLEPNATFTDDTCMIRSIPPRLALPAHSAPLDAAFDRNFTSMYITIHGSWNRSPSVGYKIIQVPFANGAHGFGPKAALNSTHSWTDIFWNPNVDHCSTTQCFRPVSIAQDKYGRMYVTSDSGAEGEMIVLGKE</sequence>
<feature type="compositionally biased region" description="Low complexity" evidence="1">
    <location>
        <begin position="223"/>
        <end position="252"/>
    </location>
</feature>
<dbReference type="Pfam" id="PF22807">
    <property type="entry name" value="TrAA12"/>
    <property type="match status" value="1"/>
</dbReference>
<name>A0A4Q4MIV3_9PLEO</name>
<proteinExistence type="predicted"/>
<feature type="domain" description="Cellobiose dehydrogenase-like cytochrome" evidence="2">
    <location>
        <begin position="26"/>
        <end position="204"/>
    </location>
</feature>
<dbReference type="PANTHER" id="PTHR47797:SF5">
    <property type="entry name" value="CELLOBIOSE DEHYDROGENASE CYTOCHROME DOMAIN-CONTAINING PROTEIN"/>
    <property type="match status" value="1"/>
</dbReference>
<evidence type="ECO:0000259" key="2">
    <source>
        <dbReference type="Pfam" id="PF16010"/>
    </source>
</evidence>
<protein>
    <submittedName>
        <fullName evidence="4">Uncharacterized protein</fullName>
    </submittedName>
</protein>
<dbReference type="AlphaFoldDB" id="A0A4Q4MIV3"/>
<dbReference type="Gene3D" id="2.120.10.30">
    <property type="entry name" value="TolB, C-terminal domain"/>
    <property type="match status" value="1"/>
</dbReference>
<accession>A0A4Q4MIV3</accession>
<evidence type="ECO:0000259" key="3">
    <source>
        <dbReference type="Pfam" id="PF22807"/>
    </source>
</evidence>
<evidence type="ECO:0000313" key="5">
    <source>
        <dbReference type="Proteomes" id="UP000292402"/>
    </source>
</evidence>
<evidence type="ECO:0000256" key="1">
    <source>
        <dbReference type="SAM" id="MobiDB-lite"/>
    </source>
</evidence>
<dbReference type="InterPro" id="IPR011041">
    <property type="entry name" value="Quinoprot_gluc/sorb_DH_b-prop"/>
</dbReference>
<dbReference type="SUPFAM" id="SSF49344">
    <property type="entry name" value="CBD9-like"/>
    <property type="match status" value="1"/>
</dbReference>